<dbReference type="InterPro" id="IPR000254">
    <property type="entry name" value="CBD"/>
</dbReference>
<evidence type="ECO:0000313" key="6">
    <source>
        <dbReference type="Proteomes" id="UP000783213"/>
    </source>
</evidence>
<dbReference type="PROSITE" id="PS51164">
    <property type="entry name" value="CBM1_2"/>
    <property type="match status" value="1"/>
</dbReference>
<keyword evidence="1 3" id="KW-0732">Signal</keyword>
<comment type="caution">
    <text evidence="5">The sequence shown here is derived from an EMBL/GenBank/DDBJ whole genome shotgun (WGS) entry which is preliminary data.</text>
</comment>
<feature type="signal peptide" evidence="3">
    <location>
        <begin position="1"/>
        <end position="19"/>
    </location>
</feature>
<organism evidence="5 6">
    <name type="scientific">Botrytis deweyae</name>
    <dbReference type="NCBI Taxonomy" id="2478750"/>
    <lineage>
        <taxon>Eukaryota</taxon>
        <taxon>Fungi</taxon>
        <taxon>Dikarya</taxon>
        <taxon>Ascomycota</taxon>
        <taxon>Pezizomycotina</taxon>
        <taxon>Leotiomycetes</taxon>
        <taxon>Helotiales</taxon>
        <taxon>Sclerotiniaceae</taxon>
        <taxon>Botrytis</taxon>
    </lineage>
</organism>
<sequence>MKCNAVILASFALGQSVMATNIYRPGGHYQVRAFNESEPIFPSGTGASSGFARPTGKPSHHTSSKKPSHHTSSKKPCKTKSSSAVASSVAASSVAATSAAATSSEASVVTSAPAVSSDLATPSTVLYTTTITNHLSETVVVTVTPQPATSIPEASASASASTTAAVVPTTLKSADVDTSSTFVAPSSSKTSANSLPPYPTTLSTGTSSTIASTGFASGTGGVAYPTGSTIAAYYQCGGIGYTGSTTCVEGTHCQVQNPYYSQCIYQS</sequence>
<dbReference type="InterPro" id="IPR035971">
    <property type="entry name" value="CBD_sf"/>
</dbReference>
<dbReference type="SMART" id="SM00236">
    <property type="entry name" value="fCBD"/>
    <property type="match status" value="1"/>
</dbReference>
<protein>
    <recommendedName>
        <fullName evidence="4">CBM1 domain-containing protein</fullName>
    </recommendedName>
</protein>
<evidence type="ECO:0000256" key="2">
    <source>
        <dbReference type="SAM" id="MobiDB-lite"/>
    </source>
</evidence>
<proteinExistence type="predicted"/>
<evidence type="ECO:0000259" key="4">
    <source>
        <dbReference type="PROSITE" id="PS51164"/>
    </source>
</evidence>
<dbReference type="RefSeq" id="XP_038808124.1">
    <property type="nucleotide sequence ID" value="XM_038955395.1"/>
</dbReference>
<keyword evidence="6" id="KW-1185">Reference proteome</keyword>
<evidence type="ECO:0000256" key="3">
    <source>
        <dbReference type="SAM" id="SignalP"/>
    </source>
</evidence>
<accession>A0ABQ7IFX8</accession>
<feature type="domain" description="CBM1" evidence="4">
    <location>
        <begin position="228"/>
        <end position="264"/>
    </location>
</feature>
<dbReference type="PROSITE" id="PS00562">
    <property type="entry name" value="CBM1_1"/>
    <property type="match status" value="1"/>
</dbReference>
<dbReference type="Proteomes" id="UP000783213">
    <property type="component" value="Unassembled WGS sequence"/>
</dbReference>
<evidence type="ECO:0000313" key="5">
    <source>
        <dbReference type="EMBL" id="KAF7923067.1"/>
    </source>
</evidence>
<evidence type="ECO:0000256" key="1">
    <source>
        <dbReference type="ARBA" id="ARBA00022729"/>
    </source>
</evidence>
<feature type="region of interest" description="Disordered" evidence="2">
    <location>
        <begin position="44"/>
        <end position="80"/>
    </location>
</feature>
<dbReference type="Pfam" id="PF00734">
    <property type="entry name" value="CBM_1"/>
    <property type="match status" value="1"/>
</dbReference>
<dbReference type="EMBL" id="RCSX01000019">
    <property type="protein sequence ID" value="KAF7923067.1"/>
    <property type="molecule type" value="Genomic_DNA"/>
</dbReference>
<reference evidence="5 6" key="1">
    <citation type="journal article" date="2020" name="Genome Biol. Evol.">
        <title>Comparative genomics of Sclerotiniaceae.</title>
        <authorList>
            <person name="Valero Jimenez C.A."/>
            <person name="Steentjes M."/>
            <person name="Scholten O.E."/>
            <person name="Van Kan J.A.L."/>
        </authorList>
    </citation>
    <scope>NUCLEOTIDE SEQUENCE [LARGE SCALE GENOMIC DNA]</scope>
    <source>
        <strain evidence="5 6">B1</strain>
    </source>
</reference>
<feature type="compositionally biased region" description="Basic residues" evidence="2">
    <location>
        <begin position="58"/>
        <end position="78"/>
    </location>
</feature>
<gene>
    <name evidence="5" type="ORF">EAE98_007772</name>
</gene>
<dbReference type="SUPFAM" id="SSF57180">
    <property type="entry name" value="Cellulose-binding domain"/>
    <property type="match status" value="1"/>
</dbReference>
<dbReference type="GeneID" id="62234545"/>
<name>A0ABQ7IFX8_9HELO</name>
<feature type="chain" id="PRO_5046300035" description="CBM1 domain-containing protein" evidence="3">
    <location>
        <begin position="20"/>
        <end position="267"/>
    </location>
</feature>